<keyword evidence="7" id="KW-0862">Zinc</keyword>
<proteinExistence type="inferred from homology"/>
<feature type="domain" description="FHA" evidence="12">
    <location>
        <begin position="177"/>
        <end position="229"/>
    </location>
</feature>
<dbReference type="PANTHER" id="PTHR11777:SF9">
    <property type="entry name" value="ALANINE--TRNA LIGASE, CYTOPLASMIC"/>
    <property type="match status" value="1"/>
</dbReference>
<keyword evidence="3" id="KW-0820">tRNA-binding</keyword>
<sequence length="251" mass="27474">GEALSRGGEWLSGEQVFKLYDTYGFPKELTAEIAKERGLSIDWKGFEAEMGKQQERARAAGITVTLHVPDTTIEIPPVSEWNIQVTMPVGKFVGYETTSCEALIVGLGVKGQLVDTASRDEQVDIILDRTPFYGEMGGQVGDSGEISSNKGKVVITDTVRSAGDMIVHRGKISGGEISVGDEVEASVDVARRLDIARNHTATHLLQAALRQILGDRVSQRGSLVESNRLRFDFSWLAAITEEQLGEIQRWI</sequence>
<evidence type="ECO:0000256" key="3">
    <source>
        <dbReference type="ARBA" id="ARBA00022555"/>
    </source>
</evidence>
<evidence type="ECO:0000256" key="5">
    <source>
        <dbReference type="ARBA" id="ARBA00022723"/>
    </source>
</evidence>
<dbReference type="Gene3D" id="2.40.30.130">
    <property type="match status" value="1"/>
</dbReference>
<protein>
    <recommendedName>
        <fullName evidence="2">alanine--tRNA ligase</fullName>
        <ecNumber evidence="2">6.1.1.7</ecNumber>
    </recommendedName>
</protein>
<evidence type="ECO:0000259" key="13">
    <source>
        <dbReference type="PROSITE" id="PS50860"/>
    </source>
</evidence>
<comment type="similarity">
    <text evidence="1">Belongs to the class-II aminoacyl-tRNA synthetase family.</text>
</comment>
<keyword evidence="5" id="KW-0479">Metal-binding</keyword>
<dbReference type="InterPro" id="IPR018164">
    <property type="entry name" value="Ala-tRNA-synth_IIc_N"/>
</dbReference>
<dbReference type="GO" id="GO:0005524">
    <property type="term" value="F:ATP binding"/>
    <property type="evidence" value="ECO:0007669"/>
    <property type="project" value="UniProtKB-KW"/>
</dbReference>
<dbReference type="AlphaFoldDB" id="X0Y1K4"/>
<evidence type="ECO:0000256" key="4">
    <source>
        <dbReference type="ARBA" id="ARBA00022598"/>
    </source>
</evidence>
<dbReference type="SUPFAM" id="SSF55186">
    <property type="entry name" value="ThrRS/AlaRS common domain"/>
    <property type="match status" value="1"/>
</dbReference>
<dbReference type="InterPro" id="IPR009000">
    <property type="entry name" value="Transl_B-barrel_sf"/>
</dbReference>
<evidence type="ECO:0000256" key="7">
    <source>
        <dbReference type="ARBA" id="ARBA00022833"/>
    </source>
</evidence>
<dbReference type="InterPro" id="IPR018163">
    <property type="entry name" value="Thr/Ala-tRNA-synth_IIc_edit"/>
</dbReference>
<evidence type="ECO:0000259" key="12">
    <source>
        <dbReference type="PROSITE" id="PS50006"/>
    </source>
</evidence>
<keyword evidence="8" id="KW-0067">ATP-binding</keyword>
<evidence type="ECO:0000256" key="1">
    <source>
        <dbReference type="ARBA" id="ARBA00008226"/>
    </source>
</evidence>
<dbReference type="InterPro" id="IPR050058">
    <property type="entry name" value="Ala-tRNA_ligase"/>
</dbReference>
<evidence type="ECO:0000256" key="9">
    <source>
        <dbReference type="ARBA" id="ARBA00022884"/>
    </source>
</evidence>
<dbReference type="FunFam" id="3.30.980.10:FF:000004">
    <property type="entry name" value="Alanine--tRNA ligase, cytoplasmic"/>
    <property type="match status" value="1"/>
</dbReference>
<keyword evidence="10" id="KW-0648">Protein biosynthesis</keyword>
<feature type="non-terminal residue" evidence="14">
    <location>
        <position position="251"/>
    </location>
</feature>
<dbReference type="GO" id="GO:0005829">
    <property type="term" value="C:cytosol"/>
    <property type="evidence" value="ECO:0007669"/>
    <property type="project" value="TreeGrafter"/>
</dbReference>
<gene>
    <name evidence="14" type="ORF">S01H1_64652</name>
</gene>
<dbReference type="GO" id="GO:0006419">
    <property type="term" value="P:alanyl-tRNA aminoacylation"/>
    <property type="evidence" value="ECO:0007669"/>
    <property type="project" value="InterPro"/>
</dbReference>
<dbReference type="GO" id="GO:0046872">
    <property type="term" value="F:metal ion binding"/>
    <property type="evidence" value="ECO:0007669"/>
    <property type="project" value="UniProtKB-KW"/>
</dbReference>
<comment type="caution">
    <text evidence="14">The sequence shown here is derived from an EMBL/GenBank/DDBJ whole genome shotgun (WGS) entry which is preliminary data.</text>
</comment>
<name>X0Y1K4_9ZZZZ</name>
<keyword evidence="6" id="KW-0547">Nucleotide-binding</keyword>
<reference evidence="14" key="1">
    <citation type="journal article" date="2014" name="Front. Microbiol.">
        <title>High frequency of phylogenetically diverse reductive dehalogenase-homologous genes in deep subseafloor sedimentary metagenomes.</title>
        <authorList>
            <person name="Kawai M."/>
            <person name="Futagami T."/>
            <person name="Toyoda A."/>
            <person name="Takaki Y."/>
            <person name="Nishi S."/>
            <person name="Hori S."/>
            <person name="Arai W."/>
            <person name="Tsubouchi T."/>
            <person name="Morono Y."/>
            <person name="Uchiyama I."/>
            <person name="Ito T."/>
            <person name="Fujiyama A."/>
            <person name="Inagaki F."/>
            <person name="Takami H."/>
        </authorList>
    </citation>
    <scope>NUCLEOTIDE SEQUENCE</scope>
    <source>
        <strain evidence="14">Expedition CK06-06</strain>
    </source>
</reference>
<keyword evidence="4" id="KW-0436">Ligase</keyword>
<dbReference type="PANTHER" id="PTHR11777">
    <property type="entry name" value="ALANYL-TRNA SYNTHETASE"/>
    <property type="match status" value="1"/>
</dbReference>
<evidence type="ECO:0000256" key="2">
    <source>
        <dbReference type="ARBA" id="ARBA00013168"/>
    </source>
</evidence>
<evidence type="ECO:0000256" key="11">
    <source>
        <dbReference type="ARBA" id="ARBA00023146"/>
    </source>
</evidence>
<evidence type="ECO:0000256" key="6">
    <source>
        <dbReference type="ARBA" id="ARBA00022741"/>
    </source>
</evidence>
<accession>X0Y1K4</accession>
<dbReference type="InterPro" id="IPR000253">
    <property type="entry name" value="FHA_dom"/>
</dbReference>
<dbReference type="SUPFAM" id="SSF50447">
    <property type="entry name" value="Translation proteins"/>
    <property type="match status" value="1"/>
</dbReference>
<dbReference type="GO" id="GO:0002161">
    <property type="term" value="F:aminoacyl-tRNA deacylase activity"/>
    <property type="evidence" value="ECO:0007669"/>
    <property type="project" value="TreeGrafter"/>
</dbReference>
<evidence type="ECO:0000256" key="8">
    <source>
        <dbReference type="ARBA" id="ARBA00022840"/>
    </source>
</evidence>
<feature type="domain" description="Alanyl-transfer RNA synthetases family profile" evidence="13">
    <location>
        <begin position="1"/>
        <end position="251"/>
    </location>
</feature>
<keyword evidence="9" id="KW-0694">RNA-binding</keyword>
<dbReference type="Gene3D" id="3.30.980.10">
    <property type="entry name" value="Threonyl-trna Synthetase, Chain A, domain 2"/>
    <property type="match status" value="1"/>
</dbReference>
<dbReference type="Pfam" id="PF01411">
    <property type="entry name" value="tRNA-synt_2c"/>
    <property type="match status" value="1"/>
</dbReference>
<dbReference type="PROSITE" id="PS50006">
    <property type="entry name" value="FHA_DOMAIN"/>
    <property type="match status" value="1"/>
</dbReference>
<keyword evidence="11" id="KW-0030">Aminoacyl-tRNA synthetase</keyword>
<dbReference type="EMBL" id="BARS01042620">
    <property type="protein sequence ID" value="GAG30786.1"/>
    <property type="molecule type" value="Genomic_DNA"/>
</dbReference>
<dbReference type="FunFam" id="2.40.30.130:FF:000001">
    <property type="entry name" value="Alanine--tRNA ligase"/>
    <property type="match status" value="1"/>
</dbReference>
<dbReference type="InterPro" id="IPR018162">
    <property type="entry name" value="Ala-tRNA-ligase_IIc_anticod-bd"/>
</dbReference>
<evidence type="ECO:0000313" key="14">
    <source>
        <dbReference type="EMBL" id="GAG30786.1"/>
    </source>
</evidence>
<dbReference type="PROSITE" id="PS50860">
    <property type="entry name" value="AA_TRNA_LIGASE_II_ALA"/>
    <property type="match status" value="1"/>
</dbReference>
<dbReference type="EC" id="6.1.1.7" evidence="2"/>
<organism evidence="14">
    <name type="scientific">marine sediment metagenome</name>
    <dbReference type="NCBI Taxonomy" id="412755"/>
    <lineage>
        <taxon>unclassified sequences</taxon>
        <taxon>metagenomes</taxon>
        <taxon>ecological metagenomes</taxon>
    </lineage>
</organism>
<evidence type="ECO:0000256" key="10">
    <source>
        <dbReference type="ARBA" id="ARBA00022917"/>
    </source>
</evidence>
<dbReference type="GO" id="GO:0000049">
    <property type="term" value="F:tRNA binding"/>
    <property type="evidence" value="ECO:0007669"/>
    <property type="project" value="UniProtKB-KW"/>
</dbReference>
<dbReference type="GO" id="GO:0004813">
    <property type="term" value="F:alanine-tRNA ligase activity"/>
    <property type="evidence" value="ECO:0007669"/>
    <property type="project" value="UniProtKB-EC"/>
</dbReference>
<dbReference type="SUPFAM" id="SSF101353">
    <property type="entry name" value="Putative anticodon-binding domain of alanyl-tRNA synthetase (AlaRS)"/>
    <property type="match status" value="1"/>
</dbReference>
<feature type="non-terminal residue" evidence="14">
    <location>
        <position position="1"/>
    </location>
</feature>
<dbReference type="InterPro" id="IPR018165">
    <property type="entry name" value="Ala-tRNA-synth_IIc_core"/>
</dbReference>